<keyword evidence="3" id="KW-1185">Reference proteome</keyword>
<organism evidence="2 3">
    <name type="scientific">Streptomyces sulfonofaciens</name>
    <dbReference type="NCBI Taxonomy" id="68272"/>
    <lineage>
        <taxon>Bacteria</taxon>
        <taxon>Bacillati</taxon>
        <taxon>Actinomycetota</taxon>
        <taxon>Actinomycetes</taxon>
        <taxon>Kitasatosporales</taxon>
        <taxon>Streptomycetaceae</taxon>
        <taxon>Streptomyces</taxon>
    </lineage>
</organism>
<accession>A0A919KX17</accession>
<dbReference type="AlphaFoldDB" id="A0A919KX17"/>
<evidence type="ECO:0000256" key="1">
    <source>
        <dbReference type="SAM" id="MobiDB-lite"/>
    </source>
</evidence>
<reference evidence="2" key="1">
    <citation type="journal article" date="2014" name="Int. J. Syst. Evol. Microbiol.">
        <title>Complete genome sequence of Corynebacterium casei LMG S-19264T (=DSM 44701T), isolated from a smear-ripened cheese.</title>
        <authorList>
            <consortium name="US DOE Joint Genome Institute (JGI-PGF)"/>
            <person name="Walter F."/>
            <person name="Albersmeier A."/>
            <person name="Kalinowski J."/>
            <person name="Ruckert C."/>
        </authorList>
    </citation>
    <scope>NUCLEOTIDE SEQUENCE</scope>
    <source>
        <strain evidence="2">JCM 5069</strain>
    </source>
</reference>
<sequence length="72" mass="7855">MSESRPRSAAELNEQIRALMVCSGGRLTGPQRAEYQSLLEQWAAAVRRSAVRPEPPRVPGPRRGVADRTAVG</sequence>
<proteinExistence type="predicted"/>
<dbReference type="Proteomes" id="UP000603708">
    <property type="component" value="Unassembled WGS sequence"/>
</dbReference>
<gene>
    <name evidence="2" type="ORF">GCM10018793_20550</name>
</gene>
<evidence type="ECO:0000313" key="2">
    <source>
        <dbReference type="EMBL" id="GHH75897.1"/>
    </source>
</evidence>
<reference evidence="2" key="2">
    <citation type="submission" date="2020-09" db="EMBL/GenBank/DDBJ databases">
        <authorList>
            <person name="Sun Q."/>
            <person name="Ohkuma M."/>
        </authorList>
    </citation>
    <scope>NUCLEOTIDE SEQUENCE</scope>
    <source>
        <strain evidence="2">JCM 5069</strain>
    </source>
</reference>
<protein>
    <submittedName>
        <fullName evidence="2">Uncharacterized protein</fullName>
    </submittedName>
</protein>
<name>A0A919KX17_9ACTN</name>
<feature type="region of interest" description="Disordered" evidence="1">
    <location>
        <begin position="48"/>
        <end position="72"/>
    </location>
</feature>
<evidence type="ECO:0000313" key="3">
    <source>
        <dbReference type="Proteomes" id="UP000603708"/>
    </source>
</evidence>
<dbReference type="EMBL" id="BNCD01000004">
    <property type="protein sequence ID" value="GHH75897.1"/>
    <property type="molecule type" value="Genomic_DNA"/>
</dbReference>
<comment type="caution">
    <text evidence="2">The sequence shown here is derived from an EMBL/GenBank/DDBJ whole genome shotgun (WGS) entry which is preliminary data.</text>
</comment>